<dbReference type="AlphaFoldDB" id="A0A5Q2MVM2"/>
<dbReference type="EMBL" id="CP045875">
    <property type="protein sequence ID" value="QGG46247.1"/>
    <property type="molecule type" value="Genomic_DNA"/>
</dbReference>
<keyword evidence="4" id="KW-1185">Reference proteome</keyword>
<evidence type="ECO:0000313" key="4">
    <source>
        <dbReference type="Proteomes" id="UP000366051"/>
    </source>
</evidence>
<dbReference type="InterPro" id="IPR029058">
    <property type="entry name" value="AB_hydrolase_fold"/>
</dbReference>
<name>A0A5Q2MVM2_9FIRM</name>
<dbReference type="Gene3D" id="3.40.50.1820">
    <property type="entry name" value="alpha/beta hydrolase"/>
    <property type="match status" value="1"/>
</dbReference>
<dbReference type="Proteomes" id="UP000366051">
    <property type="component" value="Chromosome"/>
</dbReference>
<dbReference type="PANTHER" id="PTHR43798">
    <property type="entry name" value="MONOACYLGLYCEROL LIPASE"/>
    <property type="match status" value="1"/>
</dbReference>
<dbReference type="SUPFAM" id="SSF53474">
    <property type="entry name" value="alpha/beta-Hydrolases"/>
    <property type="match status" value="1"/>
</dbReference>
<protein>
    <submittedName>
        <fullName evidence="3">Alpha/beta fold hydrolase</fullName>
    </submittedName>
</protein>
<dbReference type="Pfam" id="PF12697">
    <property type="entry name" value="Abhydrolase_6"/>
    <property type="match status" value="1"/>
</dbReference>
<evidence type="ECO:0000259" key="2">
    <source>
        <dbReference type="Pfam" id="PF12697"/>
    </source>
</evidence>
<keyword evidence="1 3" id="KW-0378">Hydrolase</keyword>
<dbReference type="GO" id="GO:0016787">
    <property type="term" value="F:hydrolase activity"/>
    <property type="evidence" value="ECO:0007669"/>
    <property type="project" value="UniProtKB-KW"/>
</dbReference>
<gene>
    <name evidence="3" type="ORF">FTV88_0068</name>
</gene>
<dbReference type="PANTHER" id="PTHR43798:SF31">
    <property type="entry name" value="AB HYDROLASE SUPERFAMILY PROTEIN YCLE"/>
    <property type="match status" value="1"/>
</dbReference>
<sequence length="281" mass="32457">MVETMEKHKMKKKQKLILLPGWSMDSRVWCKAIPLLSEDYEVYSCDWYGLKSVEDYYQRAFSLIHEKVAPQESFSLLGWSLGSLLAIQFAFHYKAAQSQSQFQDLPQLPSHPRSQLQQIILVSGTSRFTRDRKSKYNCGLPPQIVEKMKRALTQDKEKCLHNFYISMFSEVEKEQGYDQQFMEENQINAEHYDLGTLLAGLDLLLQEDLRHVLPTLSTPLMLIQGDQDTVCPESAAAYIATHWKGPVVFHSLEGAGHMPFYTRPEDFVTVIKRHALKENHD</sequence>
<feature type="domain" description="AB hydrolase-1" evidence="2">
    <location>
        <begin position="16"/>
        <end position="268"/>
    </location>
</feature>
<evidence type="ECO:0000313" key="3">
    <source>
        <dbReference type="EMBL" id="QGG46247.1"/>
    </source>
</evidence>
<dbReference type="GO" id="GO:0016020">
    <property type="term" value="C:membrane"/>
    <property type="evidence" value="ECO:0007669"/>
    <property type="project" value="TreeGrafter"/>
</dbReference>
<accession>A0A5Q2MVM2</accession>
<proteinExistence type="predicted"/>
<dbReference type="KEGG" id="hcv:FTV88_0068"/>
<dbReference type="InterPro" id="IPR000073">
    <property type="entry name" value="AB_hydrolase_1"/>
</dbReference>
<dbReference type="InterPro" id="IPR050266">
    <property type="entry name" value="AB_hydrolase_sf"/>
</dbReference>
<organism evidence="3 4">
    <name type="scientific">Heliorestis convoluta</name>
    <dbReference type="NCBI Taxonomy" id="356322"/>
    <lineage>
        <taxon>Bacteria</taxon>
        <taxon>Bacillati</taxon>
        <taxon>Bacillota</taxon>
        <taxon>Clostridia</taxon>
        <taxon>Eubacteriales</taxon>
        <taxon>Heliobacteriaceae</taxon>
        <taxon>Heliorestis</taxon>
    </lineage>
</organism>
<evidence type="ECO:0000256" key="1">
    <source>
        <dbReference type="ARBA" id="ARBA00022801"/>
    </source>
</evidence>
<reference evidence="4" key="1">
    <citation type="submission" date="2019-11" db="EMBL/GenBank/DDBJ databases">
        <title>Genome sequence of Heliorestis convoluta strain HH, an alkaliphilic and minimalistic phototrophic bacterium from a soda lake in Egypt.</title>
        <authorList>
            <person name="Dewey E.D."/>
            <person name="Stokes L.M."/>
            <person name="Burchell B.M."/>
            <person name="Shaffer K.N."/>
            <person name="Huntington A.M."/>
            <person name="Baker J.M."/>
            <person name="Nadendla S."/>
            <person name="Giglio M.G."/>
            <person name="Touchman J.W."/>
            <person name="Blankenship R.E."/>
            <person name="Madigan M.T."/>
            <person name="Sattley W.M."/>
        </authorList>
    </citation>
    <scope>NUCLEOTIDE SEQUENCE [LARGE SCALE GENOMIC DNA]</scope>
    <source>
        <strain evidence="4">HH</strain>
    </source>
</reference>